<evidence type="ECO:0000313" key="1">
    <source>
        <dbReference type="EMBL" id="KAH9698113.1"/>
    </source>
</evidence>
<protein>
    <submittedName>
        <fullName evidence="1">Uncharacterized protein</fullName>
    </submittedName>
</protein>
<comment type="caution">
    <text evidence="1">The sequence shown here is derived from an EMBL/GenBank/DDBJ whole genome shotgun (WGS) entry which is preliminary data.</text>
</comment>
<keyword evidence="2" id="KW-1185">Reference proteome</keyword>
<dbReference type="Proteomes" id="UP000829398">
    <property type="component" value="Chromosome 8"/>
</dbReference>
<gene>
    <name evidence="1" type="ORF">KPL71_023887</name>
</gene>
<name>A0ACB8IM62_CITSI</name>
<sequence>MSAWIDLQMLRPGATTQSVLREFATRFTGSLRDWFDSLGQYSQLQFIDLPEVSSALAVLHDQFLGDPSAVFEAARRDYLNMKCCSLNAKDLDFHYKRMSLLFYKLNGFNEPTLKHVFLASLPNELQPDIQRQLTASNLALDNISLGKIFQLAKTCLDKLCEQKQFFKELLKDKEPFRSACKKPYLQILPSKFHRPIPAIGLIDTGAQRSMLNPHILPLEYWTEYEEHFKAVNGKLFTTSLITKKPIDIKIFPNCVIWTKVIGSTLPNKDLLLGFDILHQIKHLQILPNGIRVKSMFKPFTDILNLYNLSETPQPYQDISNKLLSFCPQSHSEFTHPNPLWKNKSFFIKLPFKLNQDINPTKATHPGMSPSDLLLAQQECSQLLAQGLIEPTHSQWACQAFYVEKHSEIVRGKKRLVIDYQSLNMFLQDDKFPLPRRQSMFTFLKNAQIFSKFDLKSGFWQLGIEPSERYKTAFCIPNAHFQWTVLPFGLKTAPSIFQKSMVNFFQPILHHALIYIDDLLLFSGSHDEHRQLLTQFYDIVQSHGIMLSAKKSTIATNNIEFLGMIIKYGHYQPGKHIAQELLHFLDQQLSKKQVQQFLSIINYIRDFIPHVDHYTHHLSALLKKKPPEWNADHTNAITTLKQIAQNPPPLKLITDGKRTLQTDASDDSWGAILLEEINGKEHFITYASGQFSDTQKHYHSVFKEILAVKNGIKKFEYHLIGHHFLIRMDSSAFPNILNFKGKIVPEKMLLRLKDWFSKYDFSVKHIKGSQNLIPDMLSRLSKPANPLTLFSTTYHFPIISMATSLPPEALTKKTFPFNKTFSSVFAIQEFARKALFRFFMKAYLVTEPFPFSSFHPENLFLTGLTLDPSRETTKDVLWYIWCLTVLYATKLVLPITPTLEHLLDPDKATSLTWTLLEWFSPIPWWRKKLQQLSEIYNLEPVIDNEIQDVLHNYLYQLNHQPPPLKDIFHTSLGPQHDLLMIPTPSAISKLKSTCIIIKEERPDYTDFLYQDSQDPWEDFFPLSQHLQQFPQPSVNEPGSSSQPPQADTATKPSKVDKATQTSPRPGYRRDCPYPPCRGPHCKHPKLSKTFFPTSNRDTDPDETESSSEDDYMNLRSP</sequence>
<evidence type="ECO:0000313" key="2">
    <source>
        <dbReference type="Proteomes" id="UP000829398"/>
    </source>
</evidence>
<proteinExistence type="predicted"/>
<accession>A0ACB8IM62</accession>
<dbReference type="EMBL" id="CM039177">
    <property type="protein sequence ID" value="KAH9698113.1"/>
    <property type="molecule type" value="Genomic_DNA"/>
</dbReference>
<organism evidence="1 2">
    <name type="scientific">Citrus sinensis</name>
    <name type="common">Sweet orange</name>
    <name type="synonym">Citrus aurantium var. sinensis</name>
    <dbReference type="NCBI Taxonomy" id="2711"/>
    <lineage>
        <taxon>Eukaryota</taxon>
        <taxon>Viridiplantae</taxon>
        <taxon>Streptophyta</taxon>
        <taxon>Embryophyta</taxon>
        <taxon>Tracheophyta</taxon>
        <taxon>Spermatophyta</taxon>
        <taxon>Magnoliopsida</taxon>
        <taxon>eudicotyledons</taxon>
        <taxon>Gunneridae</taxon>
        <taxon>Pentapetalae</taxon>
        <taxon>rosids</taxon>
        <taxon>malvids</taxon>
        <taxon>Sapindales</taxon>
        <taxon>Rutaceae</taxon>
        <taxon>Aurantioideae</taxon>
        <taxon>Citrus</taxon>
    </lineage>
</organism>
<reference evidence="2" key="1">
    <citation type="journal article" date="2023" name="Hortic. Res.">
        <title>A chromosome-level phased genome enabling allele-level studies in sweet orange: a case study on citrus Huanglongbing tolerance.</title>
        <authorList>
            <person name="Wu B."/>
            <person name="Yu Q."/>
            <person name="Deng Z."/>
            <person name="Duan Y."/>
            <person name="Luo F."/>
            <person name="Gmitter F. Jr."/>
        </authorList>
    </citation>
    <scope>NUCLEOTIDE SEQUENCE [LARGE SCALE GENOMIC DNA]</scope>
    <source>
        <strain evidence="2">cv. Valencia</strain>
    </source>
</reference>